<evidence type="ECO:0000313" key="14">
    <source>
        <dbReference type="Proteomes" id="UP000054558"/>
    </source>
</evidence>
<dbReference type="PANTHER" id="PTHR10196:SF69">
    <property type="entry name" value="GLYCEROL KINASE"/>
    <property type="match status" value="1"/>
</dbReference>
<dbReference type="EMBL" id="DF237104">
    <property type="protein sequence ID" value="GAQ83616.1"/>
    <property type="molecule type" value="Genomic_DNA"/>
</dbReference>
<dbReference type="Gene3D" id="3.30.420.40">
    <property type="match status" value="2"/>
</dbReference>
<dbReference type="OrthoDB" id="5422795at2759"/>
<proteinExistence type="inferred from homology"/>
<dbReference type="GO" id="GO:0006071">
    <property type="term" value="P:glycerol metabolic process"/>
    <property type="evidence" value="ECO:0000318"/>
    <property type="project" value="GO_Central"/>
</dbReference>
<dbReference type="GO" id="GO:0005739">
    <property type="term" value="C:mitochondrion"/>
    <property type="evidence" value="ECO:0000318"/>
    <property type="project" value="GO_Central"/>
</dbReference>
<keyword evidence="6 10" id="KW-0418">Kinase</keyword>
<keyword evidence="5" id="KW-0547">Nucleotide-binding</keyword>
<dbReference type="GO" id="GO:0046167">
    <property type="term" value="P:glycerol-3-phosphate biosynthetic process"/>
    <property type="evidence" value="ECO:0000318"/>
    <property type="project" value="GO_Central"/>
</dbReference>
<evidence type="ECO:0000256" key="1">
    <source>
        <dbReference type="ARBA" id="ARBA00005190"/>
    </source>
</evidence>
<dbReference type="OMA" id="FMLMNIG"/>
<evidence type="ECO:0000256" key="3">
    <source>
        <dbReference type="ARBA" id="ARBA00012099"/>
    </source>
</evidence>
<evidence type="ECO:0000256" key="6">
    <source>
        <dbReference type="ARBA" id="ARBA00022777"/>
    </source>
</evidence>
<dbReference type="GO" id="GO:0006641">
    <property type="term" value="P:triglyceride metabolic process"/>
    <property type="evidence" value="ECO:0000318"/>
    <property type="project" value="GO_Central"/>
</dbReference>
<dbReference type="GO" id="GO:0004370">
    <property type="term" value="F:glycerol kinase activity"/>
    <property type="evidence" value="ECO:0000318"/>
    <property type="project" value="GO_Central"/>
</dbReference>
<sequence length="518" mass="56584">MAPAYIGALDQGTTSTRFIMYDELAHQVASHQLEHKQICPQAGWVEHDPLEILQRARECIEATLQKGKKKGLQFDSDTVKGIGITNQRETTLVWSRKTGKPLYNAIVWLDIRTRTLCKKLSDQFSDGVDHFRGVSGLPISTYFSAVKLRWLMENAPEVKEAMEAGDAMFGTLDTWLIWNLTGGGSGGGRFVTDCTNAARTMLMDLRTLEWHQDSLDELGIKRDVLPEIVSNSEEYGRVADDWPLAGVPIAGCLGDQMAATLGQRCKKGEAKNTYGTGCFMLLNTGTDIVSTSHGLLTTVAYKLGPQAEAQYALEGSIAVAGGAVQWLRDNLGIIRTSAEIEALSRTVADTGGLYFVPAFSGLFAPRWRNDARGVIVGLTQYSNKAHIARAVLEAIAFQTREVLDAMREDVDWNAGHVLRVDGGASQNDLLMQIQADILGRPVLRPEDVETTALGAALAAGLGVGLWTEADVFSSKLGKGGVKEFEPTTDEADREARYKNWCRAVEKSLNLDDIVNSQT</sequence>
<keyword evidence="7" id="KW-0319">Glycerol metabolism</keyword>
<evidence type="ECO:0000259" key="12">
    <source>
        <dbReference type="Pfam" id="PF02782"/>
    </source>
</evidence>
<comment type="pathway">
    <text evidence="1">Polyol metabolism; glycerol degradation via glycerol kinase pathway; sn-glycerol 3-phosphate from glycerol: step 1/1.</text>
</comment>
<dbReference type="CDD" id="cd07792">
    <property type="entry name" value="ASKHA_NBD_FGGY_GK1-3-like"/>
    <property type="match status" value="1"/>
</dbReference>
<dbReference type="GO" id="GO:0019563">
    <property type="term" value="P:glycerol catabolic process"/>
    <property type="evidence" value="ECO:0007669"/>
    <property type="project" value="UniProtKB-UniPathway"/>
</dbReference>
<dbReference type="InterPro" id="IPR018483">
    <property type="entry name" value="Carb_kinase_FGGY_CS"/>
</dbReference>
<dbReference type="Proteomes" id="UP000054558">
    <property type="component" value="Unassembled WGS sequence"/>
</dbReference>
<feature type="domain" description="Carbohydrate kinase FGGY N-terminal" evidence="11">
    <location>
        <begin position="5"/>
        <end position="262"/>
    </location>
</feature>
<keyword evidence="8" id="KW-0067">ATP-binding</keyword>
<evidence type="ECO:0000256" key="2">
    <source>
        <dbReference type="ARBA" id="ARBA00009156"/>
    </source>
</evidence>
<dbReference type="PROSITE" id="PS00445">
    <property type="entry name" value="FGGY_KINASES_2"/>
    <property type="match status" value="1"/>
</dbReference>
<reference evidence="13 14" key="1">
    <citation type="journal article" date="2014" name="Nat. Commun.">
        <title>Klebsormidium flaccidum genome reveals primary factors for plant terrestrial adaptation.</title>
        <authorList>
            <person name="Hori K."/>
            <person name="Maruyama F."/>
            <person name="Fujisawa T."/>
            <person name="Togashi T."/>
            <person name="Yamamoto N."/>
            <person name="Seo M."/>
            <person name="Sato S."/>
            <person name="Yamada T."/>
            <person name="Mori H."/>
            <person name="Tajima N."/>
            <person name="Moriyama T."/>
            <person name="Ikeuchi M."/>
            <person name="Watanabe M."/>
            <person name="Wada H."/>
            <person name="Kobayashi K."/>
            <person name="Saito M."/>
            <person name="Masuda T."/>
            <person name="Sasaki-Sekimoto Y."/>
            <person name="Mashiguchi K."/>
            <person name="Awai K."/>
            <person name="Shimojima M."/>
            <person name="Masuda S."/>
            <person name="Iwai M."/>
            <person name="Nobusawa T."/>
            <person name="Narise T."/>
            <person name="Kondo S."/>
            <person name="Saito H."/>
            <person name="Sato R."/>
            <person name="Murakawa M."/>
            <person name="Ihara Y."/>
            <person name="Oshima-Yamada Y."/>
            <person name="Ohtaka K."/>
            <person name="Satoh M."/>
            <person name="Sonobe K."/>
            <person name="Ishii M."/>
            <person name="Ohtani R."/>
            <person name="Kanamori-Sato M."/>
            <person name="Honoki R."/>
            <person name="Miyazaki D."/>
            <person name="Mochizuki H."/>
            <person name="Umetsu J."/>
            <person name="Higashi K."/>
            <person name="Shibata D."/>
            <person name="Kamiya Y."/>
            <person name="Sato N."/>
            <person name="Nakamura Y."/>
            <person name="Tabata S."/>
            <person name="Ida S."/>
            <person name="Kurokawa K."/>
            <person name="Ohta H."/>
        </authorList>
    </citation>
    <scope>NUCLEOTIDE SEQUENCE [LARGE SCALE GENOMIC DNA]</scope>
    <source>
        <strain evidence="13 14">NIES-2285</strain>
    </source>
</reference>
<dbReference type="InterPro" id="IPR000577">
    <property type="entry name" value="Carb_kinase_FGGY"/>
</dbReference>
<evidence type="ECO:0000256" key="7">
    <source>
        <dbReference type="ARBA" id="ARBA00022798"/>
    </source>
</evidence>
<dbReference type="GO" id="GO:0005524">
    <property type="term" value="F:ATP binding"/>
    <property type="evidence" value="ECO:0007669"/>
    <property type="project" value="UniProtKB-KW"/>
</dbReference>
<dbReference type="InterPro" id="IPR042018">
    <property type="entry name" value="GK1-3_metazoan-type"/>
</dbReference>
<evidence type="ECO:0000256" key="10">
    <source>
        <dbReference type="RuleBase" id="RU003733"/>
    </source>
</evidence>
<accession>A0A1Y1I4G5</accession>
<organism evidence="13 14">
    <name type="scientific">Klebsormidium nitens</name>
    <name type="common">Green alga</name>
    <name type="synonym">Ulothrix nitens</name>
    <dbReference type="NCBI Taxonomy" id="105231"/>
    <lineage>
        <taxon>Eukaryota</taxon>
        <taxon>Viridiplantae</taxon>
        <taxon>Streptophyta</taxon>
        <taxon>Klebsormidiophyceae</taxon>
        <taxon>Klebsormidiales</taxon>
        <taxon>Klebsormidiaceae</taxon>
        <taxon>Klebsormidium</taxon>
    </lineage>
</organism>
<name>A0A1Y1I4G5_KLENI</name>
<dbReference type="FunFam" id="3.30.420.40:FF:000108">
    <property type="entry name" value="Glycerol kinase, glycosomal"/>
    <property type="match status" value="1"/>
</dbReference>
<evidence type="ECO:0000313" key="13">
    <source>
        <dbReference type="EMBL" id="GAQ83616.1"/>
    </source>
</evidence>
<dbReference type="PIRSF" id="PIRSF000538">
    <property type="entry name" value="GlpK"/>
    <property type="match status" value="1"/>
</dbReference>
<evidence type="ECO:0000256" key="5">
    <source>
        <dbReference type="ARBA" id="ARBA00022741"/>
    </source>
</evidence>
<dbReference type="FunFam" id="3.30.420.40:FF:000086">
    <property type="entry name" value="Glycerol kinase"/>
    <property type="match status" value="1"/>
</dbReference>
<evidence type="ECO:0000256" key="9">
    <source>
        <dbReference type="ARBA" id="ARBA00043149"/>
    </source>
</evidence>
<dbReference type="UniPathway" id="UPA00618">
    <property type="reaction ID" value="UER00672"/>
</dbReference>
<dbReference type="EC" id="2.7.1.30" evidence="3"/>
<dbReference type="Pfam" id="PF00370">
    <property type="entry name" value="FGGY_N"/>
    <property type="match status" value="1"/>
</dbReference>
<dbReference type="InterPro" id="IPR018485">
    <property type="entry name" value="FGGY_C"/>
</dbReference>
<keyword evidence="4 10" id="KW-0808">Transferase</keyword>
<dbReference type="STRING" id="105231.A0A1Y1I4G5"/>
<comment type="similarity">
    <text evidence="2 10">Belongs to the FGGY kinase family.</text>
</comment>
<dbReference type="AlphaFoldDB" id="A0A1Y1I4G5"/>
<dbReference type="InterPro" id="IPR018484">
    <property type="entry name" value="FGGY_N"/>
</dbReference>
<feature type="domain" description="Carbohydrate kinase FGGY C-terminal" evidence="12">
    <location>
        <begin position="271"/>
        <end position="460"/>
    </location>
</feature>
<dbReference type="SUPFAM" id="SSF53067">
    <property type="entry name" value="Actin-like ATPase domain"/>
    <property type="match status" value="2"/>
</dbReference>
<dbReference type="InterPro" id="IPR005999">
    <property type="entry name" value="Glycerol_kin"/>
</dbReference>
<dbReference type="PROSITE" id="PS00933">
    <property type="entry name" value="FGGY_KINASES_1"/>
    <property type="match status" value="1"/>
</dbReference>
<evidence type="ECO:0000256" key="8">
    <source>
        <dbReference type="ARBA" id="ARBA00022840"/>
    </source>
</evidence>
<protein>
    <recommendedName>
        <fullName evidence="3">glycerol kinase</fullName>
        <ecNumber evidence="3">2.7.1.30</ecNumber>
    </recommendedName>
    <alternativeName>
        <fullName evidence="9">ATP:glycerol 3-phosphotransferase</fullName>
    </alternativeName>
</protein>
<gene>
    <name evidence="13" type="ORF">KFL_001550060</name>
</gene>
<dbReference type="NCBIfam" id="NF000756">
    <property type="entry name" value="PRK00047.1"/>
    <property type="match status" value="1"/>
</dbReference>
<keyword evidence="14" id="KW-1185">Reference proteome</keyword>
<dbReference type="InterPro" id="IPR043129">
    <property type="entry name" value="ATPase_NBD"/>
</dbReference>
<dbReference type="PANTHER" id="PTHR10196">
    <property type="entry name" value="SUGAR KINASE"/>
    <property type="match status" value="1"/>
</dbReference>
<dbReference type="NCBIfam" id="TIGR01311">
    <property type="entry name" value="glycerol_kin"/>
    <property type="match status" value="1"/>
</dbReference>
<dbReference type="Pfam" id="PF02782">
    <property type="entry name" value="FGGY_C"/>
    <property type="match status" value="1"/>
</dbReference>
<evidence type="ECO:0000256" key="4">
    <source>
        <dbReference type="ARBA" id="ARBA00022679"/>
    </source>
</evidence>
<evidence type="ECO:0000259" key="11">
    <source>
        <dbReference type="Pfam" id="PF00370"/>
    </source>
</evidence>